<name>A0A4Q0NPV0_9FLAO</name>
<dbReference type="EC" id="1.8.4.11" evidence="4"/>
<dbReference type="InterPro" id="IPR002569">
    <property type="entry name" value="Met_Sox_Rdtase_MsrA_dom"/>
</dbReference>
<feature type="chain" id="PRO_5020425391" description="Peptide methionine sulfoxide reductase MsrA" evidence="5">
    <location>
        <begin position="27"/>
        <end position="246"/>
    </location>
</feature>
<comment type="caution">
    <text evidence="7">The sequence shown here is derived from an EMBL/GenBank/DDBJ whole genome shotgun (WGS) entry which is preliminary data.</text>
</comment>
<dbReference type="GO" id="GO:0033744">
    <property type="term" value="F:L-methionine:thioredoxin-disulfide S-oxidoreductase activity"/>
    <property type="evidence" value="ECO:0007669"/>
    <property type="project" value="RHEA"/>
</dbReference>
<evidence type="ECO:0000256" key="1">
    <source>
        <dbReference type="ARBA" id="ARBA00023002"/>
    </source>
</evidence>
<comment type="catalytic activity">
    <reaction evidence="2 4">
        <text>L-methionyl-[protein] + [thioredoxin]-disulfide + H2O = L-methionyl-(S)-S-oxide-[protein] + [thioredoxin]-dithiol</text>
        <dbReference type="Rhea" id="RHEA:14217"/>
        <dbReference type="Rhea" id="RHEA-COMP:10698"/>
        <dbReference type="Rhea" id="RHEA-COMP:10700"/>
        <dbReference type="Rhea" id="RHEA-COMP:12313"/>
        <dbReference type="Rhea" id="RHEA-COMP:12315"/>
        <dbReference type="ChEBI" id="CHEBI:15377"/>
        <dbReference type="ChEBI" id="CHEBI:16044"/>
        <dbReference type="ChEBI" id="CHEBI:29950"/>
        <dbReference type="ChEBI" id="CHEBI:44120"/>
        <dbReference type="ChEBI" id="CHEBI:50058"/>
        <dbReference type="EC" id="1.8.4.11"/>
    </reaction>
</comment>
<organism evidence="7 8">
    <name type="scientific">Leeuwenhoekiella polynyae</name>
    <dbReference type="NCBI Taxonomy" id="1550906"/>
    <lineage>
        <taxon>Bacteria</taxon>
        <taxon>Pseudomonadati</taxon>
        <taxon>Bacteroidota</taxon>
        <taxon>Flavobacteriia</taxon>
        <taxon>Flavobacteriales</taxon>
        <taxon>Flavobacteriaceae</taxon>
        <taxon>Leeuwenhoekiella</taxon>
    </lineage>
</organism>
<evidence type="ECO:0000313" key="7">
    <source>
        <dbReference type="EMBL" id="RXG11256.1"/>
    </source>
</evidence>
<gene>
    <name evidence="4" type="primary">msrA</name>
    <name evidence="7" type="ORF">DSM02_4118</name>
</gene>
<dbReference type="GO" id="GO:0008113">
    <property type="term" value="F:peptide-methionine (S)-S-oxide reductase activity"/>
    <property type="evidence" value="ECO:0007669"/>
    <property type="project" value="UniProtKB-UniRule"/>
</dbReference>
<feature type="domain" description="Peptide methionine sulphoxide reductase MsrA" evidence="6">
    <location>
        <begin position="72"/>
        <end position="221"/>
    </location>
</feature>
<evidence type="ECO:0000259" key="6">
    <source>
        <dbReference type="Pfam" id="PF01625"/>
    </source>
</evidence>
<dbReference type="PANTHER" id="PTHR43774:SF1">
    <property type="entry name" value="PEPTIDE METHIONINE SULFOXIDE REDUCTASE MSRA 2"/>
    <property type="match status" value="1"/>
</dbReference>
<dbReference type="HAMAP" id="MF_01401">
    <property type="entry name" value="MsrA"/>
    <property type="match status" value="1"/>
</dbReference>
<comment type="similarity">
    <text evidence="4">Belongs to the MsrA Met sulfoxide reductase family.</text>
</comment>
<feature type="signal peptide" evidence="5">
    <location>
        <begin position="1"/>
        <end position="26"/>
    </location>
</feature>
<evidence type="ECO:0000256" key="5">
    <source>
        <dbReference type="SAM" id="SignalP"/>
    </source>
</evidence>
<dbReference type="EMBL" id="QOVK01000039">
    <property type="protein sequence ID" value="RXG11256.1"/>
    <property type="molecule type" value="Genomic_DNA"/>
</dbReference>
<evidence type="ECO:0000256" key="4">
    <source>
        <dbReference type="HAMAP-Rule" id="MF_01401"/>
    </source>
</evidence>
<dbReference type="Pfam" id="PF01625">
    <property type="entry name" value="PMSR"/>
    <property type="match status" value="1"/>
</dbReference>
<dbReference type="Proteomes" id="UP000289859">
    <property type="component" value="Unassembled WGS sequence"/>
</dbReference>
<keyword evidence="8" id="KW-1185">Reference proteome</keyword>
<proteinExistence type="inferred from homology"/>
<accession>A0A4Q0NPV0</accession>
<feature type="active site" evidence="4">
    <location>
        <position position="79"/>
    </location>
</feature>
<sequence>MKNRIILSALLAGMIALSLFFTSCDNAPKHTDSAAVATTPELALNTDGTASEAMAEPEQSDATAPQNQDRATAYFASGCFWCVEAVYESVKGVDEAISGYAGGHTKNPTYEDSNTGKTGHAEAVKVIYDPEVISFSQLVDVYFGSQNPTQVNGQGPDHGSQYRSIIFYQNDAEKKIIEEKKAALAQKLGEPVAAEVKPFEKFWEAEGYHQNYEVQHPENPYIQKVSIPRINRFKEKFPELLKTNSH</sequence>
<reference evidence="7 8" key="1">
    <citation type="submission" date="2018-07" db="EMBL/GenBank/DDBJ databases">
        <title>Leeuwenhoekiella genomics.</title>
        <authorList>
            <person name="Tahon G."/>
            <person name="Willems A."/>
        </authorList>
    </citation>
    <scope>NUCLEOTIDE SEQUENCE [LARGE SCALE GENOMIC DNA]</scope>
    <source>
        <strain evidence="7 8">LMG 29608</strain>
    </source>
</reference>
<dbReference type="SUPFAM" id="SSF55068">
    <property type="entry name" value="Peptide methionine sulfoxide reductase"/>
    <property type="match status" value="1"/>
</dbReference>
<protein>
    <recommendedName>
        <fullName evidence="4">Peptide methionine sulfoxide reductase MsrA</fullName>
        <shortName evidence="4">Protein-methionine-S-oxide reductase</shortName>
        <ecNumber evidence="4">1.8.4.11</ecNumber>
    </recommendedName>
    <alternativeName>
        <fullName evidence="4">Peptide-methionine (S)-S-oxide reductase</fullName>
        <shortName evidence="4">Peptide Met(O) reductase</shortName>
    </alternativeName>
</protein>
<evidence type="ECO:0000256" key="3">
    <source>
        <dbReference type="ARBA" id="ARBA00048782"/>
    </source>
</evidence>
<dbReference type="InterPro" id="IPR036509">
    <property type="entry name" value="Met_Sox_Rdtase_MsrA_sf"/>
</dbReference>
<evidence type="ECO:0000313" key="8">
    <source>
        <dbReference type="Proteomes" id="UP000289859"/>
    </source>
</evidence>
<comment type="catalytic activity">
    <reaction evidence="3 4">
        <text>[thioredoxin]-disulfide + L-methionine + H2O = L-methionine (S)-S-oxide + [thioredoxin]-dithiol</text>
        <dbReference type="Rhea" id="RHEA:19993"/>
        <dbReference type="Rhea" id="RHEA-COMP:10698"/>
        <dbReference type="Rhea" id="RHEA-COMP:10700"/>
        <dbReference type="ChEBI" id="CHEBI:15377"/>
        <dbReference type="ChEBI" id="CHEBI:29950"/>
        <dbReference type="ChEBI" id="CHEBI:50058"/>
        <dbReference type="ChEBI" id="CHEBI:57844"/>
        <dbReference type="ChEBI" id="CHEBI:58772"/>
        <dbReference type="EC" id="1.8.4.11"/>
    </reaction>
</comment>
<comment type="function">
    <text evidence="4">Has an important function as a repair enzyme for proteins that have been inactivated by oxidation. Catalyzes the reversible oxidation-reduction of methionine sulfoxide in proteins to methionine.</text>
</comment>
<dbReference type="NCBIfam" id="TIGR00401">
    <property type="entry name" value="msrA"/>
    <property type="match status" value="1"/>
</dbReference>
<keyword evidence="1 4" id="KW-0560">Oxidoreductase</keyword>
<evidence type="ECO:0000256" key="2">
    <source>
        <dbReference type="ARBA" id="ARBA00047806"/>
    </source>
</evidence>
<dbReference type="AlphaFoldDB" id="A0A4Q0NPV0"/>
<dbReference type="PROSITE" id="PS51257">
    <property type="entry name" value="PROKAR_LIPOPROTEIN"/>
    <property type="match status" value="1"/>
</dbReference>
<dbReference type="PANTHER" id="PTHR43774">
    <property type="entry name" value="PEPTIDE METHIONINE SULFOXIDE REDUCTASE"/>
    <property type="match status" value="1"/>
</dbReference>
<dbReference type="Gene3D" id="3.30.1060.10">
    <property type="entry name" value="Peptide methionine sulphoxide reductase MsrA"/>
    <property type="match status" value="1"/>
</dbReference>
<keyword evidence="5" id="KW-0732">Signal</keyword>